<dbReference type="InterPro" id="IPR058980">
    <property type="entry name" value="Glyco_transf_N"/>
</dbReference>
<dbReference type="Pfam" id="PF26168">
    <property type="entry name" value="Glyco_transf_N"/>
    <property type="match status" value="1"/>
</dbReference>
<dbReference type="AlphaFoldDB" id="A0ABC9D8M8"/>
<evidence type="ECO:0000313" key="5">
    <source>
        <dbReference type="Proteomes" id="UP001497457"/>
    </source>
</evidence>
<evidence type="ECO:0000259" key="3">
    <source>
        <dbReference type="Pfam" id="PF26168"/>
    </source>
</evidence>
<gene>
    <name evidence="4" type="ORF">URODEC1_LOCUS82841</name>
</gene>
<protein>
    <recommendedName>
        <fullName evidence="3">Glycosyltransferase N-terminal domain-containing protein</fullName>
    </recommendedName>
</protein>
<feature type="domain" description="Glycosyltransferase N-terminal" evidence="3">
    <location>
        <begin position="4"/>
        <end position="53"/>
    </location>
</feature>
<evidence type="ECO:0000256" key="1">
    <source>
        <dbReference type="ARBA" id="ARBA00009995"/>
    </source>
</evidence>
<dbReference type="Gene3D" id="3.40.50.2000">
    <property type="entry name" value="Glycogen Phosphorylase B"/>
    <property type="match status" value="1"/>
</dbReference>
<feature type="region of interest" description="Disordered" evidence="2">
    <location>
        <begin position="80"/>
        <end position="140"/>
    </location>
</feature>
<organism evidence="4 5">
    <name type="scientific">Urochloa decumbens</name>
    <dbReference type="NCBI Taxonomy" id="240449"/>
    <lineage>
        <taxon>Eukaryota</taxon>
        <taxon>Viridiplantae</taxon>
        <taxon>Streptophyta</taxon>
        <taxon>Embryophyta</taxon>
        <taxon>Tracheophyta</taxon>
        <taxon>Spermatophyta</taxon>
        <taxon>Magnoliopsida</taxon>
        <taxon>Liliopsida</taxon>
        <taxon>Poales</taxon>
        <taxon>Poaceae</taxon>
        <taxon>PACMAD clade</taxon>
        <taxon>Panicoideae</taxon>
        <taxon>Panicodae</taxon>
        <taxon>Paniceae</taxon>
        <taxon>Melinidinae</taxon>
        <taxon>Urochloa</taxon>
    </lineage>
</organism>
<feature type="compositionally biased region" description="Basic residues" evidence="2">
    <location>
        <begin position="116"/>
        <end position="133"/>
    </location>
</feature>
<dbReference type="EMBL" id="OZ075141">
    <property type="protein sequence ID" value="CAL5033848.1"/>
    <property type="molecule type" value="Genomic_DNA"/>
</dbReference>
<feature type="compositionally biased region" description="Low complexity" evidence="2">
    <location>
        <begin position="106"/>
        <end position="115"/>
    </location>
</feature>
<reference evidence="4" key="1">
    <citation type="submission" date="2024-10" db="EMBL/GenBank/DDBJ databases">
        <authorList>
            <person name="Ryan C."/>
        </authorList>
    </citation>
    <scope>NUCLEOTIDE SEQUENCE [LARGE SCALE GENOMIC DNA]</scope>
</reference>
<sequence>MEMESVAVVAVPFPAQGHLNQLLHLSLQLAAHGLPVHYAAPAEHILQARARARLRQQRPPPRRVPRAPHLRVHLAPARPRRGLTVPVPPHAPLGGLHRQRARRHGGAPPRGLRLLPTRRRHLRPPERLRRRGGRAGSQRRALRRALHLRVGHPWADGRWWERPPAPARARVPPHRQLHDGGVLGIRHQARV</sequence>
<evidence type="ECO:0000256" key="2">
    <source>
        <dbReference type="SAM" id="MobiDB-lite"/>
    </source>
</evidence>
<evidence type="ECO:0000313" key="4">
    <source>
        <dbReference type="EMBL" id="CAL5033848.1"/>
    </source>
</evidence>
<proteinExistence type="inferred from homology"/>
<dbReference type="SUPFAM" id="SSF53756">
    <property type="entry name" value="UDP-Glycosyltransferase/glycogen phosphorylase"/>
    <property type="match status" value="1"/>
</dbReference>
<keyword evidence="5" id="KW-1185">Reference proteome</keyword>
<accession>A0ABC9D8M8</accession>
<dbReference type="Proteomes" id="UP001497457">
    <property type="component" value="Chromosome 31b"/>
</dbReference>
<name>A0ABC9D8M8_9POAL</name>
<comment type="similarity">
    <text evidence="1">Belongs to the UDP-glycosyltransferase family.</text>
</comment>